<accession>A0A1Y1S9C3</accession>
<name>A0A1Y1S9C3_9MICR</name>
<gene>
    <name evidence="2" type="ORF">ECANGB1_2631</name>
</gene>
<comment type="caution">
    <text evidence="2">The sequence shown here is derived from an EMBL/GenBank/DDBJ whole genome shotgun (WGS) entry which is preliminary data.</text>
</comment>
<dbReference type="AlphaFoldDB" id="A0A1Y1S9C3"/>
<protein>
    <submittedName>
        <fullName evidence="2">Uncharacterized protein</fullName>
    </submittedName>
</protein>
<dbReference type="EMBL" id="LWDP01000004">
    <property type="protein sequence ID" value="ORD95068.1"/>
    <property type="molecule type" value="Genomic_DNA"/>
</dbReference>
<evidence type="ECO:0000256" key="1">
    <source>
        <dbReference type="SAM" id="SignalP"/>
    </source>
</evidence>
<reference evidence="2 3" key="1">
    <citation type="journal article" date="2017" name="Environ. Microbiol.">
        <title>Decay of the glycolytic pathway and adaptation to intranuclear parasitism within Enterocytozoonidae microsporidia.</title>
        <authorList>
            <person name="Wiredu Boakye D."/>
            <person name="Jaroenlak P."/>
            <person name="Prachumwat A."/>
            <person name="Williams T.A."/>
            <person name="Bateman K.S."/>
            <person name="Itsathitphaisarn O."/>
            <person name="Sritunyalucksana K."/>
            <person name="Paszkiewicz K.H."/>
            <person name="Moore K.A."/>
            <person name="Stentiford G.D."/>
            <person name="Williams B.A."/>
        </authorList>
    </citation>
    <scope>NUCLEOTIDE SEQUENCE [LARGE SCALE GENOMIC DNA]</scope>
    <source>
        <strain evidence="2 3">GB1</strain>
    </source>
</reference>
<keyword evidence="3" id="KW-1185">Reference proteome</keyword>
<organism evidence="2 3">
    <name type="scientific">Enterospora canceri</name>
    <dbReference type="NCBI Taxonomy" id="1081671"/>
    <lineage>
        <taxon>Eukaryota</taxon>
        <taxon>Fungi</taxon>
        <taxon>Fungi incertae sedis</taxon>
        <taxon>Microsporidia</taxon>
        <taxon>Enterocytozoonidae</taxon>
        <taxon>Enterospora</taxon>
    </lineage>
</organism>
<dbReference type="VEuPathDB" id="MicrosporidiaDB:ECANGB1_2631"/>
<evidence type="ECO:0000313" key="3">
    <source>
        <dbReference type="Proteomes" id="UP000192639"/>
    </source>
</evidence>
<dbReference type="Proteomes" id="UP000192639">
    <property type="component" value="Unassembled WGS sequence"/>
</dbReference>
<feature type="chain" id="PRO_5012666007" evidence="1">
    <location>
        <begin position="20"/>
        <end position="66"/>
    </location>
</feature>
<feature type="signal peptide" evidence="1">
    <location>
        <begin position="1"/>
        <end position="19"/>
    </location>
</feature>
<sequence>MAYSLSVFIHVSIIEGVVSCNLLAVHAQEYATITAIELFWNWPSFLESSWTGCIDFITCDILQNAP</sequence>
<keyword evidence="1" id="KW-0732">Signal</keyword>
<proteinExistence type="predicted"/>
<evidence type="ECO:0000313" key="2">
    <source>
        <dbReference type="EMBL" id="ORD95068.1"/>
    </source>
</evidence>